<comment type="caution">
    <text evidence="4">The sequence shown here is derived from an EMBL/GenBank/DDBJ whole genome shotgun (WGS) entry which is preliminary data.</text>
</comment>
<evidence type="ECO:0000313" key="5">
    <source>
        <dbReference type="Proteomes" id="UP001184828"/>
    </source>
</evidence>
<evidence type="ECO:0000313" key="4">
    <source>
        <dbReference type="EMBL" id="MDR6429292.1"/>
    </source>
</evidence>
<keyword evidence="2" id="KW-0472">Membrane</keyword>
<dbReference type="AlphaFoldDB" id="A0AAE3Y4E1"/>
<proteinExistence type="predicted"/>
<accession>A0AAE3Y4E1</accession>
<keyword evidence="2" id="KW-0812">Transmembrane</keyword>
<evidence type="ECO:0000259" key="3">
    <source>
        <dbReference type="Pfam" id="PF03713"/>
    </source>
</evidence>
<organism evidence="4 5">
    <name type="scientific">Variovorax paradoxus</name>
    <dbReference type="NCBI Taxonomy" id="34073"/>
    <lineage>
        <taxon>Bacteria</taxon>
        <taxon>Pseudomonadati</taxon>
        <taxon>Pseudomonadota</taxon>
        <taxon>Betaproteobacteria</taxon>
        <taxon>Burkholderiales</taxon>
        <taxon>Comamonadaceae</taxon>
        <taxon>Variovorax</taxon>
    </lineage>
</organism>
<feature type="transmembrane region" description="Helical" evidence="2">
    <location>
        <begin position="99"/>
        <end position="121"/>
    </location>
</feature>
<name>A0AAE3Y4E1_VARPD</name>
<feature type="domain" description="DUF305" evidence="3">
    <location>
        <begin position="186"/>
        <end position="237"/>
    </location>
</feature>
<feature type="transmembrane region" description="Helical" evidence="2">
    <location>
        <begin position="163"/>
        <end position="180"/>
    </location>
</feature>
<protein>
    <recommendedName>
        <fullName evidence="3">DUF305 domain-containing protein</fullName>
    </recommendedName>
</protein>
<dbReference type="InterPro" id="IPR005183">
    <property type="entry name" value="DUF305_CopM-like"/>
</dbReference>
<feature type="region of interest" description="Disordered" evidence="1">
    <location>
        <begin position="65"/>
        <end position="92"/>
    </location>
</feature>
<feature type="transmembrane region" description="Helical" evidence="2">
    <location>
        <begin position="133"/>
        <end position="151"/>
    </location>
</feature>
<dbReference type="InterPro" id="IPR012347">
    <property type="entry name" value="Ferritin-like"/>
</dbReference>
<feature type="compositionally biased region" description="Basic and acidic residues" evidence="1">
    <location>
        <begin position="82"/>
        <end position="92"/>
    </location>
</feature>
<dbReference type="Gene3D" id="1.20.1260.10">
    <property type="match status" value="1"/>
</dbReference>
<dbReference type="Pfam" id="PF03713">
    <property type="entry name" value="DUF305"/>
    <property type="match status" value="1"/>
</dbReference>
<dbReference type="Proteomes" id="UP001184828">
    <property type="component" value="Unassembled WGS sequence"/>
</dbReference>
<evidence type="ECO:0000256" key="2">
    <source>
        <dbReference type="SAM" id="Phobius"/>
    </source>
</evidence>
<gene>
    <name evidence="4" type="ORF">J2738_005457</name>
</gene>
<evidence type="ECO:0000256" key="1">
    <source>
        <dbReference type="SAM" id="MobiDB-lite"/>
    </source>
</evidence>
<reference evidence="4" key="1">
    <citation type="submission" date="2023-07" db="EMBL/GenBank/DDBJ databases">
        <title>Sorghum-associated microbial communities from plants grown in Nebraska, USA.</title>
        <authorList>
            <person name="Schachtman D."/>
        </authorList>
    </citation>
    <scope>NUCLEOTIDE SEQUENCE</scope>
    <source>
        <strain evidence="4">DS2114</strain>
    </source>
</reference>
<sequence length="244" mass="27093">MDEGKGQVSLECWNAGPRIGDSRAEMAIRMRQRAQRRSAARGRALSLPTRRCVFFLRERALAARASAPGTPDRHPPAFKGKNTMEDQNHAPQHEGGHPYVMFAVNMLLSLVVMYLVMFSMIDGWGDFRNNLNMFYMALTMVAPMGIIMLATMRGMYRSKTLNAALHAGLAILFVAALAGTRQQGLIGDRQFIASMVPHHSGAILMCREAGLKDPELVRLCGQISSSQRKEIDEMNAIQKRLSAM</sequence>
<dbReference type="EMBL" id="JAVDQZ010000009">
    <property type="protein sequence ID" value="MDR6429292.1"/>
    <property type="molecule type" value="Genomic_DNA"/>
</dbReference>
<keyword evidence="2" id="KW-1133">Transmembrane helix</keyword>